<dbReference type="GO" id="GO:0006869">
    <property type="term" value="P:lipid transport"/>
    <property type="evidence" value="ECO:0007669"/>
    <property type="project" value="UniProtKB-KW"/>
</dbReference>
<protein>
    <recommendedName>
        <fullName evidence="6">SMP-LTD domain-containing protein</fullName>
    </recommendedName>
</protein>
<evidence type="ECO:0000256" key="3">
    <source>
        <dbReference type="ARBA" id="ARBA00023055"/>
    </source>
</evidence>
<dbReference type="GO" id="GO:0070652">
    <property type="term" value="C:HAUS complex"/>
    <property type="evidence" value="ECO:0007669"/>
    <property type="project" value="InterPro"/>
</dbReference>
<feature type="domain" description="SMP-LTD" evidence="6">
    <location>
        <begin position="40"/>
        <end position="225"/>
    </location>
</feature>
<accession>A0AAU9P2D7</accession>
<keyword evidence="4" id="KW-0446">Lipid-binding</keyword>
<name>A0AAU9P2D7_9ASTR</name>
<gene>
    <name evidence="7" type="ORF">LVIROSA_LOCUS30128</name>
</gene>
<proteinExistence type="predicted"/>
<dbReference type="InterPro" id="IPR044706">
    <property type="entry name" value="AUG5_plant"/>
</dbReference>
<reference evidence="7 8" key="1">
    <citation type="submission" date="2022-01" db="EMBL/GenBank/DDBJ databases">
        <authorList>
            <person name="Xiong W."/>
            <person name="Schranz E."/>
        </authorList>
    </citation>
    <scope>NUCLEOTIDE SEQUENCE [LARGE SCALE GENOMIC DNA]</scope>
</reference>
<dbReference type="InterPro" id="IPR029131">
    <property type="entry name" value="HAUS5"/>
</dbReference>
<comment type="subcellular location">
    <subcellularLocation>
        <location evidence="1">Membrane</location>
    </subcellularLocation>
</comment>
<dbReference type="Proteomes" id="UP001157418">
    <property type="component" value="Unassembled WGS sequence"/>
</dbReference>
<evidence type="ECO:0000256" key="5">
    <source>
        <dbReference type="ARBA" id="ARBA00023136"/>
    </source>
</evidence>
<dbReference type="InterPro" id="IPR031468">
    <property type="entry name" value="SMP_LBD"/>
</dbReference>
<sequence length="311" mass="35052">MEQGKRKQKLRWGFWQWCSIEEEQRSCGDSRRDSSGYNLSGYTLEQEQSVLVFLAEIDLALYVDEATSELIKANLEQTLEQYRPILLSSLSFSKFTLGTVAPQFTGVSNVEDGGEGITMELEMNWDGNPNIILDIKTRLGVGLHVQVKNIAFTGELLFFLLQTKGKLISSFVYFSDDKILAALNTKIRVLTLDDGEELLKFSTDFGPVKHTHMLDDTNTIITYVFGDKNLHMWKNGSSQQPLATRDYASRLEGSDAGIASLLESMEFCLKLWGLEACVLEDLAKVLNLVHIRKDLVESGHALLNHAYQNQQ</sequence>
<dbReference type="GO" id="GO:0008289">
    <property type="term" value="F:lipid binding"/>
    <property type="evidence" value="ECO:0007669"/>
    <property type="project" value="UniProtKB-KW"/>
</dbReference>
<dbReference type="PROSITE" id="PS51847">
    <property type="entry name" value="SMP"/>
    <property type="match status" value="1"/>
</dbReference>
<dbReference type="EMBL" id="CAKMRJ010005523">
    <property type="protein sequence ID" value="CAH1444274.1"/>
    <property type="molecule type" value="Genomic_DNA"/>
</dbReference>
<dbReference type="GO" id="GO:0005876">
    <property type="term" value="C:spindle microtubule"/>
    <property type="evidence" value="ECO:0007669"/>
    <property type="project" value="InterPro"/>
</dbReference>
<organism evidence="7 8">
    <name type="scientific">Lactuca virosa</name>
    <dbReference type="NCBI Taxonomy" id="75947"/>
    <lineage>
        <taxon>Eukaryota</taxon>
        <taxon>Viridiplantae</taxon>
        <taxon>Streptophyta</taxon>
        <taxon>Embryophyta</taxon>
        <taxon>Tracheophyta</taxon>
        <taxon>Spermatophyta</taxon>
        <taxon>Magnoliopsida</taxon>
        <taxon>eudicotyledons</taxon>
        <taxon>Gunneridae</taxon>
        <taxon>Pentapetalae</taxon>
        <taxon>asterids</taxon>
        <taxon>campanulids</taxon>
        <taxon>Asterales</taxon>
        <taxon>Asteraceae</taxon>
        <taxon>Cichorioideae</taxon>
        <taxon>Cichorieae</taxon>
        <taxon>Lactucinae</taxon>
        <taxon>Lactuca</taxon>
    </lineage>
</organism>
<evidence type="ECO:0000313" key="7">
    <source>
        <dbReference type="EMBL" id="CAH1444274.1"/>
    </source>
</evidence>
<keyword evidence="2" id="KW-0813">Transport</keyword>
<evidence type="ECO:0000313" key="8">
    <source>
        <dbReference type="Proteomes" id="UP001157418"/>
    </source>
</evidence>
<evidence type="ECO:0000256" key="2">
    <source>
        <dbReference type="ARBA" id="ARBA00022448"/>
    </source>
</evidence>
<keyword evidence="8" id="KW-1185">Reference proteome</keyword>
<comment type="caution">
    <text evidence="7">The sequence shown here is derived from an EMBL/GenBank/DDBJ whole genome shotgun (WGS) entry which is preliminary data.</text>
</comment>
<dbReference type="PANTHER" id="PTHR34968">
    <property type="entry name" value="AUGMIN SUBUNIT 5"/>
    <property type="match status" value="1"/>
</dbReference>
<evidence type="ECO:0000259" key="6">
    <source>
        <dbReference type="PROSITE" id="PS51847"/>
    </source>
</evidence>
<dbReference type="PANTHER" id="PTHR34968:SF1">
    <property type="entry name" value="AUGMIN SUBUNIT 5"/>
    <property type="match status" value="1"/>
</dbReference>
<evidence type="ECO:0000256" key="1">
    <source>
        <dbReference type="ARBA" id="ARBA00004370"/>
    </source>
</evidence>
<evidence type="ECO:0000256" key="4">
    <source>
        <dbReference type="ARBA" id="ARBA00023121"/>
    </source>
</evidence>
<dbReference type="Pfam" id="PF14817">
    <property type="entry name" value="HAUS5"/>
    <property type="match status" value="1"/>
</dbReference>
<keyword evidence="3" id="KW-0445">Lipid transport</keyword>
<keyword evidence="5" id="KW-0472">Membrane</keyword>
<dbReference type="GO" id="GO:0051225">
    <property type="term" value="P:spindle assembly"/>
    <property type="evidence" value="ECO:0007669"/>
    <property type="project" value="InterPro"/>
</dbReference>
<dbReference type="AlphaFoldDB" id="A0AAU9P2D7"/>
<dbReference type="GO" id="GO:0016020">
    <property type="term" value="C:membrane"/>
    <property type="evidence" value="ECO:0007669"/>
    <property type="project" value="UniProtKB-SubCell"/>
</dbReference>